<sequence length="369" mass="40291">MDSNDWDLFAVVRGCSAAAAVPGLFSSFAPPALPAAKEEDVEGGRKDEAFGFPDLMGTPTRTTVRYELDELCEPFYFKSDRRQLPPKELQPLPLVPKLSYSSSSHAASMLPALSSLPYQFQQQQPRQAQRPVSQTPRSKRRKSQQKKVVCQVPADGVSSDLWAWRKYGQKPIKGSPYPRGYYRCSSSKGCQARKQVERSRADPGMLVITYTAEHNHPVPTHRNSLSGSTRQKFPQPNSGADPPPAAASGCGGDGEQLPSPAAPRLSPTTPLVEKGEGEEEEEAEEEDEEELLTVGDVEMMGEEDMLFLGMEVIDGSTSTTTTARVLEKSPATVSVSSAFFEEDASFEEEDFFRSPWLCNNNTTAAAGGS</sequence>
<dbReference type="GO" id="GO:0003700">
    <property type="term" value="F:DNA-binding transcription factor activity"/>
    <property type="evidence" value="ECO:0007669"/>
    <property type="project" value="InterPro"/>
</dbReference>
<feature type="region of interest" description="Disordered" evidence="7">
    <location>
        <begin position="213"/>
        <end position="290"/>
    </location>
</feature>
<dbReference type="AlphaFoldDB" id="A0AAQ3KUG9"/>
<keyword evidence="5" id="KW-0539">Nucleus</keyword>
<dbReference type="PANTHER" id="PTHR32096">
    <property type="entry name" value="WRKY TRANSCRIPTION FACTOR 30-RELATED-RELATED"/>
    <property type="match status" value="1"/>
</dbReference>
<feature type="compositionally biased region" description="Low complexity" evidence="7">
    <location>
        <begin position="120"/>
        <end position="136"/>
    </location>
</feature>
<evidence type="ECO:0000256" key="4">
    <source>
        <dbReference type="ARBA" id="ARBA00023163"/>
    </source>
</evidence>
<comment type="similarity">
    <text evidence="6">Belongs to the WRKY group II-e family.</text>
</comment>
<keyword evidence="2" id="KW-0805">Transcription regulation</keyword>
<dbReference type="SMART" id="SM00774">
    <property type="entry name" value="WRKY"/>
    <property type="match status" value="1"/>
</dbReference>
<dbReference type="EMBL" id="CP136896">
    <property type="protein sequence ID" value="WOL14675.1"/>
    <property type="molecule type" value="Genomic_DNA"/>
</dbReference>
<dbReference type="GO" id="GO:0000976">
    <property type="term" value="F:transcription cis-regulatory region binding"/>
    <property type="evidence" value="ECO:0007669"/>
    <property type="project" value="TreeGrafter"/>
</dbReference>
<proteinExistence type="inferred from homology"/>
<keyword evidence="4" id="KW-0804">Transcription</keyword>
<evidence type="ECO:0000256" key="7">
    <source>
        <dbReference type="SAM" id="MobiDB-lite"/>
    </source>
</evidence>
<feature type="compositionally biased region" description="Polar residues" evidence="7">
    <location>
        <begin position="221"/>
        <end position="235"/>
    </location>
</feature>
<keyword evidence="3" id="KW-0238">DNA-binding</keyword>
<dbReference type="Proteomes" id="UP001327560">
    <property type="component" value="Chromosome 7"/>
</dbReference>
<gene>
    <name evidence="9" type="ORF">Cni_G23456</name>
</gene>
<evidence type="ECO:0000256" key="1">
    <source>
        <dbReference type="ARBA" id="ARBA00004123"/>
    </source>
</evidence>
<evidence type="ECO:0000256" key="2">
    <source>
        <dbReference type="ARBA" id="ARBA00023015"/>
    </source>
</evidence>
<dbReference type="FunFam" id="2.20.25.80:FF:000007">
    <property type="entry name" value="WRKY transcription factor 22"/>
    <property type="match status" value="1"/>
</dbReference>
<dbReference type="InterPro" id="IPR003657">
    <property type="entry name" value="WRKY_dom"/>
</dbReference>
<reference evidence="9 10" key="1">
    <citation type="submission" date="2023-10" db="EMBL/GenBank/DDBJ databases">
        <title>Chromosome-scale genome assembly provides insights into flower coloration mechanisms of Canna indica.</title>
        <authorList>
            <person name="Li C."/>
        </authorList>
    </citation>
    <scope>NUCLEOTIDE SEQUENCE [LARGE SCALE GENOMIC DNA]</scope>
    <source>
        <tissue evidence="9">Flower</tissue>
    </source>
</reference>
<dbReference type="SUPFAM" id="SSF118290">
    <property type="entry name" value="WRKY DNA-binding domain"/>
    <property type="match status" value="1"/>
</dbReference>
<dbReference type="InterPro" id="IPR044810">
    <property type="entry name" value="WRKY_plant"/>
</dbReference>
<dbReference type="PROSITE" id="PS50811">
    <property type="entry name" value="WRKY"/>
    <property type="match status" value="1"/>
</dbReference>
<accession>A0AAQ3KUG9</accession>
<dbReference type="Pfam" id="PF03106">
    <property type="entry name" value="WRKY"/>
    <property type="match status" value="1"/>
</dbReference>
<dbReference type="Gene3D" id="2.20.25.80">
    <property type="entry name" value="WRKY domain"/>
    <property type="match status" value="1"/>
</dbReference>
<feature type="compositionally biased region" description="Acidic residues" evidence="7">
    <location>
        <begin position="276"/>
        <end position="290"/>
    </location>
</feature>
<organism evidence="9 10">
    <name type="scientific">Canna indica</name>
    <name type="common">Indian-shot</name>
    <dbReference type="NCBI Taxonomy" id="4628"/>
    <lineage>
        <taxon>Eukaryota</taxon>
        <taxon>Viridiplantae</taxon>
        <taxon>Streptophyta</taxon>
        <taxon>Embryophyta</taxon>
        <taxon>Tracheophyta</taxon>
        <taxon>Spermatophyta</taxon>
        <taxon>Magnoliopsida</taxon>
        <taxon>Liliopsida</taxon>
        <taxon>Zingiberales</taxon>
        <taxon>Cannaceae</taxon>
        <taxon>Canna</taxon>
    </lineage>
</organism>
<protein>
    <submittedName>
        <fullName evidence="9">WRKY transcription factor 22-like</fullName>
    </submittedName>
</protein>
<evidence type="ECO:0000259" key="8">
    <source>
        <dbReference type="PROSITE" id="PS50811"/>
    </source>
</evidence>
<evidence type="ECO:0000313" key="9">
    <source>
        <dbReference type="EMBL" id="WOL14675.1"/>
    </source>
</evidence>
<evidence type="ECO:0000256" key="3">
    <source>
        <dbReference type="ARBA" id="ARBA00023125"/>
    </source>
</evidence>
<feature type="region of interest" description="Disordered" evidence="7">
    <location>
        <begin position="120"/>
        <end position="149"/>
    </location>
</feature>
<name>A0AAQ3KUG9_9LILI</name>
<dbReference type="PANTHER" id="PTHR32096:SF18">
    <property type="entry name" value="DISEASE RESISTANCE PROTEIN RRS1B-RELATED"/>
    <property type="match status" value="1"/>
</dbReference>
<evidence type="ECO:0000256" key="5">
    <source>
        <dbReference type="ARBA" id="ARBA00023242"/>
    </source>
</evidence>
<keyword evidence="10" id="KW-1185">Reference proteome</keyword>
<dbReference type="InterPro" id="IPR036576">
    <property type="entry name" value="WRKY_dom_sf"/>
</dbReference>
<evidence type="ECO:0000313" key="10">
    <source>
        <dbReference type="Proteomes" id="UP001327560"/>
    </source>
</evidence>
<evidence type="ECO:0000256" key="6">
    <source>
        <dbReference type="ARBA" id="ARBA00060761"/>
    </source>
</evidence>
<comment type="subcellular location">
    <subcellularLocation>
        <location evidence="1">Nucleus</location>
    </subcellularLocation>
</comment>
<dbReference type="GO" id="GO:0005634">
    <property type="term" value="C:nucleus"/>
    <property type="evidence" value="ECO:0007669"/>
    <property type="project" value="UniProtKB-SubCell"/>
</dbReference>
<feature type="domain" description="WRKY" evidence="8">
    <location>
        <begin position="153"/>
        <end position="219"/>
    </location>
</feature>